<feature type="transmembrane region" description="Helical" evidence="10">
    <location>
        <begin position="45"/>
        <end position="68"/>
    </location>
</feature>
<dbReference type="FunFam" id="3.30.565.10:FF:000037">
    <property type="entry name" value="Hybrid sensor histidine kinase/response regulator"/>
    <property type="match status" value="1"/>
</dbReference>
<feature type="transmembrane region" description="Helical" evidence="10">
    <location>
        <begin position="75"/>
        <end position="97"/>
    </location>
</feature>
<evidence type="ECO:0000256" key="8">
    <source>
        <dbReference type="ARBA" id="ARBA00023012"/>
    </source>
</evidence>
<evidence type="ECO:0000259" key="11">
    <source>
        <dbReference type="PROSITE" id="PS50109"/>
    </source>
</evidence>
<dbReference type="Gene3D" id="3.30.450.20">
    <property type="entry name" value="PAS domain"/>
    <property type="match status" value="1"/>
</dbReference>
<dbReference type="SMART" id="SM00388">
    <property type="entry name" value="HisKA"/>
    <property type="match status" value="1"/>
</dbReference>
<dbReference type="InterPro" id="IPR036890">
    <property type="entry name" value="HATPase_C_sf"/>
</dbReference>
<feature type="domain" description="Histidine kinase" evidence="11">
    <location>
        <begin position="396"/>
        <end position="618"/>
    </location>
</feature>
<dbReference type="CDD" id="cd00130">
    <property type="entry name" value="PAS"/>
    <property type="match status" value="1"/>
</dbReference>
<feature type="domain" description="PAC" evidence="12">
    <location>
        <begin position="322"/>
        <end position="372"/>
    </location>
</feature>
<feature type="transmembrane region" description="Helical" evidence="10">
    <location>
        <begin position="157"/>
        <end position="178"/>
    </location>
</feature>
<dbReference type="InterPro" id="IPR004358">
    <property type="entry name" value="Sig_transdc_His_kin-like_C"/>
</dbReference>
<dbReference type="STRING" id="1121301.SAMN02745912_03300"/>
<evidence type="ECO:0000256" key="9">
    <source>
        <dbReference type="SAM" id="Coils"/>
    </source>
</evidence>
<dbReference type="EC" id="2.7.13.3" evidence="2"/>
<evidence type="ECO:0000256" key="1">
    <source>
        <dbReference type="ARBA" id="ARBA00000085"/>
    </source>
</evidence>
<evidence type="ECO:0000256" key="2">
    <source>
        <dbReference type="ARBA" id="ARBA00012438"/>
    </source>
</evidence>
<dbReference type="AlphaFoldDB" id="A0A1M6SG48"/>
<dbReference type="PANTHER" id="PTHR43711">
    <property type="entry name" value="TWO-COMPONENT HISTIDINE KINASE"/>
    <property type="match status" value="1"/>
</dbReference>
<evidence type="ECO:0000256" key="3">
    <source>
        <dbReference type="ARBA" id="ARBA00022553"/>
    </source>
</evidence>
<dbReference type="Gene3D" id="1.10.287.130">
    <property type="match status" value="1"/>
</dbReference>
<dbReference type="CDD" id="cd00082">
    <property type="entry name" value="HisKA"/>
    <property type="match status" value="1"/>
</dbReference>
<dbReference type="PROSITE" id="PS50113">
    <property type="entry name" value="PAC"/>
    <property type="match status" value="1"/>
</dbReference>
<dbReference type="InterPro" id="IPR003594">
    <property type="entry name" value="HATPase_dom"/>
</dbReference>
<keyword evidence="14" id="KW-1185">Reference proteome</keyword>
<keyword evidence="8" id="KW-0902">Two-component regulatory system</keyword>
<feature type="transmembrane region" description="Helical" evidence="10">
    <location>
        <begin position="109"/>
        <end position="127"/>
    </location>
</feature>
<dbReference type="InterPro" id="IPR000700">
    <property type="entry name" value="PAS-assoc_C"/>
</dbReference>
<dbReference type="PANTHER" id="PTHR43711:SF26">
    <property type="entry name" value="SENSOR HISTIDINE KINASE RCSC"/>
    <property type="match status" value="1"/>
</dbReference>
<dbReference type="GO" id="GO:0000155">
    <property type="term" value="F:phosphorelay sensor kinase activity"/>
    <property type="evidence" value="ECO:0007669"/>
    <property type="project" value="InterPro"/>
</dbReference>
<name>A0A1M6SG48_PARC5</name>
<evidence type="ECO:0000256" key="7">
    <source>
        <dbReference type="ARBA" id="ARBA00022840"/>
    </source>
</evidence>
<dbReference type="Proteomes" id="UP000184465">
    <property type="component" value="Unassembled WGS sequence"/>
</dbReference>
<keyword evidence="3" id="KW-0597">Phosphoprotein</keyword>
<dbReference type="EMBL" id="FRAG01000061">
    <property type="protein sequence ID" value="SHK43679.1"/>
    <property type="molecule type" value="Genomic_DNA"/>
</dbReference>
<evidence type="ECO:0000256" key="10">
    <source>
        <dbReference type="SAM" id="Phobius"/>
    </source>
</evidence>
<dbReference type="Pfam" id="PF00512">
    <property type="entry name" value="HisKA"/>
    <property type="match status" value="1"/>
</dbReference>
<feature type="coiled-coil region" evidence="9">
    <location>
        <begin position="356"/>
        <end position="396"/>
    </location>
</feature>
<evidence type="ECO:0000256" key="4">
    <source>
        <dbReference type="ARBA" id="ARBA00022679"/>
    </source>
</evidence>
<dbReference type="Pfam" id="PF02518">
    <property type="entry name" value="HATPase_c"/>
    <property type="match status" value="1"/>
</dbReference>
<evidence type="ECO:0000313" key="14">
    <source>
        <dbReference type="Proteomes" id="UP000184465"/>
    </source>
</evidence>
<dbReference type="InterPro" id="IPR003661">
    <property type="entry name" value="HisK_dim/P_dom"/>
</dbReference>
<proteinExistence type="predicted"/>
<dbReference type="InterPro" id="IPR035965">
    <property type="entry name" value="PAS-like_dom_sf"/>
</dbReference>
<keyword evidence="10" id="KW-1133">Transmembrane helix</keyword>
<accession>A0A1M6SG48</accession>
<comment type="catalytic activity">
    <reaction evidence="1">
        <text>ATP + protein L-histidine = ADP + protein N-phospho-L-histidine.</text>
        <dbReference type="EC" id="2.7.13.3"/>
    </reaction>
</comment>
<dbReference type="FunFam" id="1.10.287.130:FF:000001">
    <property type="entry name" value="Two-component sensor histidine kinase"/>
    <property type="match status" value="1"/>
</dbReference>
<dbReference type="PROSITE" id="PS50109">
    <property type="entry name" value="HIS_KIN"/>
    <property type="match status" value="1"/>
</dbReference>
<dbReference type="InterPro" id="IPR000014">
    <property type="entry name" value="PAS"/>
</dbReference>
<keyword evidence="10" id="KW-0812">Transmembrane</keyword>
<dbReference type="SUPFAM" id="SSF47384">
    <property type="entry name" value="Homodimeric domain of signal transducing histidine kinase"/>
    <property type="match status" value="1"/>
</dbReference>
<dbReference type="Pfam" id="PF13426">
    <property type="entry name" value="PAS_9"/>
    <property type="match status" value="1"/>
</dbReference>
<dbReference type="Gene3D" id="3.30.565.10">
    <property type="entry name" value="Histidine kinase-like ATPase, C-terminal domain"/>
    <property type="match status" value="1"/>
</dbReference>
<dbReference type="SMART" id="SM00091">
    <property type="entry name" value="PAS"/>
    <property type="match status" value="1"/>
</dbReference>
<dbReference type="InterPro" id="IPR050736">
    <property type="entry name" value="Sensor_HK_Regulatory"/>
</dbReference>
<keyword evidence="5" id="KW-0547">Nucleotide-binding</keyword>
<evidence type="ECO:0000256" key="5">
    <source>
        <dbReference type="ARBA" id="ARBA00022741"/>
    </source>
</evidence>
<dbReference type="GO" id="GO:0005524">
    <property type="term" value="F:ATP binding"/>
    <property type="evidence" value="ECO:0007669"/>
    <property type="project" value="UniProtKB-KW"/>
</dbReference>
<protein>
    <recommendedName>
        <fullName evidence="2">histidine kinase</fullName>
        <ecNumber evidence="2">2.7.13.3</ecNumber>
    </recommendedName>
</protein>
<dbReference type="SMART" id="SM00387">
    <property type="entry name" value="HATPase_c"/>
    <property type="match status" value="1"/>
</dbReference>
<dbReference type="SUPFAM" id="SSF55785">
    <property type="entry name" value="PYP-like sensor domain (PAS domain)"/>
    <property type="match status" value="1"/>
</dbReference>
<dbReference type="NCBIfam" id="TIGR00229">
    <property type="entry name" value="sensory_box"/>
    <property type="match status" value="1"/>
</dbReference>
<keyword evidence="9" id="KW-0175">Coiled coil</keyword>
<dbReference type="SUPFAM" id="SSF55874">
    <property type="entry name" value="ATPase domain of HSP90 chaperone/DNA topoisomerase II/histidine kinase"/>
    <property type="match status" value="1"/>
</dbReference>
<reference evidence="13 14" key="1">
    <citation type="submission" date="2016-11" db="EMBL/GenBank/DDBJ databases">
        <authorList>
            <person name="Jaros S."/>
            <person name="Januszkiewicz K."/>
            <person name="Wedrychowicz H."/>
        </authorList>
    </citation>
    <scope>NUCLEOTIDE SEQUENCE [LARGE SCALE GENOMIC DNA]</scope>
    <source>
        <strain evidence="13 14">DSM 15212</strain>
    </source>
</reference>
<dbReference type="InterPro" id="IPR036097">
    <property type="entry name" value="HisK_dim/P_sf"/>
</dbReference>
<evidence type="ECO:0000259" key="12">
    <source>
        <dbReference type="PROSITE" id="PS50113"/>
    </source>
</evidence>
<feature type="transmembrane region" description="Helical" evidence="10">
    <location>
        <begin position="190"/>
        <end position="208"/>
    </location>
</feature>
<keyword evidence="6" id="KW-0418">Kinase</keyword>
<dbReference type="PRINTS" id="PR00344">
    <property type="entry name" value="BCTRLSENSOR"/>
</dbReference>
<evidence type="ECO:0000256" key="6">
    <source>
        <dbReference type="ARBA" id="ARBA00022777"/>
    </source>
</evidence>
<feature type="transmembrane region" description="Helical" evidence="10">
    <location>
        <begin position="214"/>
        <end position="238"/>
    </location>
</feature>
<sequence length="650" mass="75288">MILFFILNDYQIKQYAAITLKRKDFHKIYRIIRYYSKKGDDSMSYMSWMFVSSMSSAFIASLVFIFLFIRDKNAYLGVIALGWNIFFIHRLLGFFNISKHIKIFSSLRYVLYFICVFLFIYGIHLFFQQPMKKWWIAIFGVCITYKIIENITDSLYILDRILLILPYVVLAWSGITIIKYPKNIGIGKYIVGWDFIIWGINLIFFTYLGNDSRFIPIANIIFSLIFNVFAFSGVILYFESILQKLEKSEERYKLLVELSPDAIGISIDGKIVFANKAALNLLKTDNIEKIKGEKLENFLHEDYYKHGQEKITISPNTKEKPHLNEIKIKALDGTDIDIETAIAAINYDDKSGILCIARDITERKRAERLKKSVEEKTRLLKEAEKLENLRNEFFANISHELRTPLNIILGSIQLLEMYNNDECKKISINKEKYINIIKQNCYRLLKLVNNLIDITKIDTGFYKTDFQNCNIVDVVENITLSVVDYAKNKDISLIFDTNVEEKIIACDPDKMERIILNLLANAIKFTERQGNILVKINDNIDNIDISIKDDGIGIPEDEQQIIFERFKQVESTLSRSKQGSGIGLSLVKSLVEMHDGTISVKSEYGKGTEFIINFPVRTILEENITKNNNFSINQTLIERISIEFSDIYGA</sequence>
<organism evidence="13 14">
    <name type="scientific">Paramaledivibacter caminithermalis (strain DSM 15212 / CIP 107654 / DViRD3)</name>
    <name type="common">Clostridium caminithermale</name>
    <dbReference type="NCBI Taxonomy" id="1121301"/>
    <lineage>
        <taxon>Bacteria</taxon>
        <taxon>Bacillati</taxon>
        <taxon>Bacillota</taxon>
        <taxon>Clostridia</taxon>
        <taxon>Peptostreptococcales</taxon>
        <taxon>Caminicellaceae</taxon>
        <taxon>Paramaledivibacter</taxon>
    </lineage>
</organism>
<keyword evidence="7" id="KW-0067">ATP-binding</keyword>
<gene>
    <name evidence="13" type="ORF">SAMN02745912_03300</name>
</gene>
<keyword evidence="10" id="KW-0472">Membrane</keyword>
<evidence type="ECO:0000313" key="13">
    <source>
        <dbReference type="EMBL" id="SHK43679.1"/>
    </source>
</evidence>
<dbReference type="InterPro" id="IPR005467">
    <property type="entry name" value="His_kinase_dom"/>
</dbReference>
<keyword evidence="4" id="KW-0808">Transferase</keyword>